<name>A0A6L9SAW9_9ACTN</name>
<feature type="region of interest" description="Disordered" evidence="1">
    <location>
        <begin position="86"/>
        <end position="108"/>
    </location>
</feature>
<comment type="caution">
    <text evidence="3">The sequence shown here is derived from an EMBL/GenBank/DDBJ whole genome shotgun (WGS) entry which is preliminary data.</text>
</comment>
<proteinExistence type="predicted"/>
<evidence type="ECO:0000313" key="3">
    <source>
        <dbReference type="EMBL" id="NEE01764.1"/>
    </source>
</evidence>
<dbReference type="GO" id="GO:0008236">
    <property type="term" value="F:serine-type peptidase activity"/>
    <property type="evidence" value="ECO:0007669"/>
    <property type="project" value="InterPro"/>
</dbReference>
<keyword evidence="4" id="KW-1185">Reference proteome</keyword>
<evidence type="ECO:0000259" key="2">
    <source>
        <dbReference type="Pfam" id="PF03572"/>
    </source>
</evidence>
<evidence type="ECO:0000256" key="1">
    <source>
        <dbReference type="SAM" id="MobiDB-lite"/>
    </source>
</evidence>
<dbReference type="Gene3D" id="3.90.226.10">
    <property type="entry name" value="2-enoyl-CoA Hydratase, Chain A, domain 1"/>
    <property type="match status" value="1"/>
</dbReference>
<sequence>MLDDVRPFAGAETVRVVLPAGDDADVSGLRELIVRESAEFEAELGAPVTFRVSEHIGRSRPVEYPTVYVGPSSHNPELRSWRAARDRVGGDDGGSDGDGHHGHGGCDGDLPYVEIDRDVVVIDAPGGPADVPEAISLLRTAVRSRRMIAGDSPRARVDGRPAADAAEAVQRVVDEVAWTYPSFALRGIDWPELTSRWRARAEQSDADLGVLQQWIAELRDPHTSVQRSRPRGLLPYTAYVAVADRPDVPGPDAEPVVRLGHVPRWSAGWAAGARGGDTVRVVGDVLDAAGLLRTSAGETRTRGWYAGRRAMTVTPPGPVGVEVRTRGGRTVRWEEEAMPVPQHVPISWTRLSSGTGYLRIRGWQDAPSWSDAVDAAFAELDRCGRMIVDVRGNFGGNLVAALGFRDRFLDARTRLGSIRFSDGSGGLAAPAPIDGEPSDARRWRRPVRFLLDRLSYSATEDALLGLRDLDHVQFFGEPSGGGSGRPRSVRLMAGVRLSVSTALTFENSGRCVEGAGLAVDVELPRAVLGSGRAVEATDASWG</sequence>
<dbReference type="RefSeq" id="WP_163739717.1">
    <property type="nucleotide sequence ID" value="NZ_JAAGOA010000011.1"/>
</dbReference>
<dbReference type="EMBL" id="JAAGOA010000011">
    <property type="protein sequence ID" value="NEE01764.1"/>
    <property type="molecule type" value="Genomic_DNA"/>
</dbReference>
<organism evidence="3 4">
    <name type="scientific">Phytoactinopolyspora halotolerans</name>
    <dbReference type="NCBI Taxonomy" id="1981512"/>
    <lineage>
        <taxon>Bacteria</taxon>
        <taxon>Bacillati</taxon>
        <taxon>Actinomycetota</taxon>
        <taxon>Actinomycetes</taxon>
        <taxon>Jiangellales</taxon>
        <taxon>Jiangellaceae</taxon>
        <taxon>Phytoactinopolyspora</taxon>
    </lineage>
</organism>
<reference evidence="3 4" key="1">
    <citation type="submission" date="2020-02" db="EMBL/GenBank/DDBJ databases">
        <authorList>
            <person name="Li X.-J."/>
            <person name="Han X.-M."/>
        </authorList>
    </citation>
    <scope>NUCLEOTIDE SEQUENCE [LARGE SCALE GENOMIC DNA]</scope>
    <source>
        <strain evidence="3 4">CCTCC AB 2017055</strain>
    </source>
</reference>
<dbReference type="InterPro" id="IPR029045">
    <property type="entry name" value="ClpP/crotonase-like_dom_sf"/>
</dbReference>
<dbReference type="Proteomes" id="UP000475214">
    <property type="component" value="Unassembled WGS sequence"/>
</dbReference>
<protein>
    <recommendedName>
        <fullName evidence="2">Tail specific protease domain-containing protein</fullName>
    </recommendedName>
</protein>
<gene>
    <name evidence="3" type="ORF">G1H10_16445</name>
</gene>
<feature type="compositionally biased region" description="Basic and acidic residues" evidence="1">
    <location>
        <begin position="97"/>
        <end position="106"/>
    </location>
</feature>
<dbReference type="SUPFAM" id="SSF52096">
    <property type="entry name" value="ClpP/crotonase"/>
    <property type="match status" value="1"/>
</dbReference>
<dbReference type="Pfam" id="PF03572">
    <property type="entry name" value="Peptidase_S41"/>
    <property type="match status" value="1"/>
</dbReference>
<dbReference type="GO" id="GO:0006508">
    <property type="term" value="P:proteolysis"/>
    <property type="evidence" value="ECO:0007669"/>
    <property type="project" value="InterPro"/>
</dbReference>
<dbReference type="AlphaFoldDB" id="A0A6L9SAW9"/>
<accession>A0A6L9SAW9</accession>
<evidence type="ECO:0000313" key="4">
    <source>
        <dbReference type="Proteomes" id="UP000475214"/>
    </source>
</evidence>
<dbReference type="InterPro" id="IPR005151">
    <property type="entry name" value="Tail-specific_protease"/>
</dbReference>
<feature type="domain" description="Tail specific protease" evidence="2">
    <location>
        <begin position="355"/>
        <end position="522"/>
    </location>
</feature>